<accession>A0ACB9ZBU7</accession>
<sequence>MDSSIAPCLSAVTPFMSDLQIQLVNQIDQGVSYREIYWTVLRMARDLRDLGEDVVQFDPDIILDAFSDYTSQREMMLLLHSIPRPVLRSIVMRMVAHDFWERDSESRKLLYDAEGPGAYIASVSVVGRDGCGWSIAENSQIVTYLEQYAHAIDLKEKDEDHYGGSPYSDDDVAAFRVSEEIDKVDDTTTEDSQSQNFSMPRFASSSRKNKSRHVWQLIALLKKRDDPNAPQKEPCKQCFCMVGNSDDGLLVSCLKYAGFEVQDTIVPICKAWRIDHINLSEILLTVLAGSLVSVGGLNVKQPGTKSEKNPPSDRAFEGCRLHVWRGNPWFEENLVHSYPQMKEYIDAESELGQSSQADLEQLFERVQYAETKDDELMRFLAFEDSVEDYAEDSVEDTNEQPAGTIPDRTRTRYASV</sequence>
<dbReference type="EMBL" id="MU393440">
    <property type="protein sequence ID" value="KAI4868250.1"/>
    <property type="molecule type" value="Genomic_DNA"/>
</dbReference>
<comment type="caution">
    <text evidence="1">The sequence shown here is derived from an EMBL/GenBank/DDBJ whole genome shotgun (WGS) entry which is preliminary data.</text>
</comment>
<evidence type="ECO:0000313" key="2">
    <source>
        <dbReference type="Proteomes" id="UP001497700"/>
    </source>
</evidence>
<proteinExistence type="predicted"/>
<name>A0ACB9ZBU7_9PEZI</name>
<gene>
    <name evidence="1" type="ORF">F4820DRAFT_456552</name>
</gene>
<protein>
    <submittedName>
        <fullName evidence="1">Uncharacterized protein</fullName>
    </submittedName>
</protein>
<reference evidence="1 2" key="1">
    <citation type="journal article" date="2022" name="New Phytol.">
        <title>Ecological generalism drives hyperdiversity of secondary metabolite gene clusters in xylarialean endophytes.</title>
        <authorList>
            <person name="Franco M.E.E."/>
            <person name="Wisecaver J.H."/>
            <person name="Arnold A.E."/>
            <person name="Ju Y.M."/>
            <person name="Slot J.C."/>
            <person name="Ahrendt S."/>
            <person name="Moore L.P."/>
            <person name="Eastman K.E."/>
            <person name="Scott K."/>
            <person name="Konkel Z."/>
            <person name="Mondo S.J."/>
            <person name="Kuo A."/>
            <person name="Hayes R.D."/>
            <person name="Haridas S."/>
            <person name="Andreopoulos B."/>
            <person name="Riley R."/>
            <person name="LaButti K."/>
            <person name="Pangilinan J."/>
            <person name="Lipzen A."/>
            <person name="Amirebrahimi M."/>
            <person name="Yan J."/>
            <person name="Adam C."/>
            <person name="Keymanesh K."/>
            <person name="Ng V."/>
            <person name="Louie K."/>
            <person name="Northen T."/>
            <person name="Drula E."/>
            <person name="Henrissat B."/>
            <person name="Hsieh H.M."/>
            <person name="Youens-Clark K."/>
            <person name="Lutzoni F."/>
            <person name="Miadlikowska J."/>
            <person name="Eastwood D.C."/>
            <person name="Hamelin R.C."/>
            <person name="Grigoriev I.V."/>
            <person name="U'Ren J.M."/>
        </authorList>
    </citation>
    <scope>NUCLEOTIDE SEQUENCE [LARGE SCALE GENOMIC DNA]</scope>
    <source>
        <strain evidence="1 2">CBS 119005</strain>
    </source>
</reference>
<keyword evidence="2" id="KW-1185">Reference proteome</keyword>
<organism evidence="1 2">
    <name type="scientific">Hypoxylon rubiginosum</name>
    <dbReference type="NCBI Taxonomy" id="110542"/>
    <lineage>
        <taxon>Eukaryota</taxon>
        <taxon>Fungi</taxon>
        <taxon>Dikarya</taxon>
        <taxon>Ascomycota</taxon>
        <taxon>Pezizomycotina</taxon>
        <taxon>Sordariomycetes</taxon>
        <taxon>Xylariomycetidae</taxon>
        <taxon>Xylariales</taxon>
        <taxon>Hypoxylaceae</taxon>
        <taxon>Hypoxylon</taxon>
    </lineage>
</organism>
<dbReference type="Proteomes" id="UP001497700">
    <property type="component" value="Unassembled WGS sequence"/>
</dbReference>
<evidence type="ECO:0000313" key="1">
    <source>
        <dbReference type="EMBL" id="KAI4868250.1"/>
    </source>
</evidence>